<gene>
    <name evidence="2" type="ORF">C5Y98_22730</name>
</gene>
<evidence type="ECO:0000313" key="3">
    <source>
        <dbReference type="Proteomes" id="UP000239388"/>
    </source>
</evidence>
<dbReference type="Proteomes" id="UP000239388">
    <property type="component" value="Unassembled WGS sequence"/>
</dbReference>
<feature type="chain" id="PRO_5015717379" description="Carboxypeptidase regulatory-like domain-containing protein" evidence="1">
    <location>
        <begin position="26"/>
        <end position="143"/>
    </location>
</feature>
<protein>
    <recommendedName>
        <fullName evidence="4">Carboxypeptidase regulatory-like domain-containing protein</fullName>
    </recommendedName>
</protein>
<proteinExistence type="predicted"/>
<evidence type="ECO:0000313" key="2">
    <source>
        <dbReference type="EMBL" id="PQO29026.1"/>
    </source>
</evidence>
<sequence length="143" mass="15732">MRRVFILMRNVLLLTSVSLCLGCYADSKLSAVGGAITLDGRPLPGATVTFQPLPETMGQTAMGRTDAAGRYWLKVRNKKEIAPGGYRVEVKVINEVTNKEGMVVGVKEDPKLKIDRRFNDQTTLRANVESGAVNEFNFDVSLK</sequence>
<dbReference type="InterPro" id="IPR008969">
    <property type="entry name" value="CarboxyPept-like_regulatory"/>
</dbReference>
<name>A0A2S8FA23_9BACT</name>
<reference evidence="2 3" key="1">
    <citation type="submission" date="2018-02" db="EMBL/GenBank/DDBJ databases">
        <title>Comparative genomes isolates from brazilian mangrove.</title>
        <authorList>
            <person name="Araujo J.E."/>
            <person name="Taketani R.G."/>
            <person name="Silva M.C.P."/>
            <person name="Loureco M.V."/>
            <person name="Andreote F.D."/>
        </authorList>
    </citation>
    <scope>NUCLEOTIDE SEQUENCE [LARGE SCALE GENOMIC DNA]</scope>
    <source>
        <strain evidence="2 3">NAP PRIS-MGV</strain>
    </source>
</reference>
<organism evidence="2 3">
    <name type="scientific">Blastopirellula marina</name>
    <dbReference type="NCBI Taxonomy" id="124"/>
    <lineage>
        <taxon>Bacteria</taxon>
        <taxon>Pseudomonadati</taxon>
        <taxon>Planctomycetota</taxon>
        <taxon>Planctomycetia</taxon>
        <taxon>Pirellulales</taxon>
        <taxon>Pirellulaceae</taxon>
        <taxon>Blastopirellula</taxon>
    </lineage>
</organism>
<dbReference type="Gene3D" id="2.60.40.1120">
    <property type="entry name" value="Carboxypeptidase-like, regulatory domain"/>
    <property type="match status" value="1"/>
</dbReference>
<evidence type="ECO:0008006" key="4">
    <source>
        <dbReference type="Google" id="ProtNLM"/>
    </source>
</evidence>
<dbReference type="EMBL" id="PUIB01000023">
    <property type="protein sequence ID" value="PQO29026.1"/>
    <property type="molecule type" value="Genomic_DNA"/>
</dbReference>
<evidence type="ECO:0000256" key="1">
    <source>
        <dbReference type="SAM" id="SignalP"/>
    </source>
</evidence>
<dbReference type="RefSeq" id="WP_105357715.1">
    <property type="nucleotide sequence ID" value="NZ_PUIB01000023.1"/>
</dbReference>
<accession>A0A2S8FA23</accession>
<feature type="signal peptide" evidence="1">
    <location>
        <begin position="1"/>
        <end position="25"/>
    </location>
</feature>
<dbReference type="AlphaFoldDB" id="A0A2S8FA23"/>
<dbReference type="SUPFAM" id="SSF49464">
    <property type="entry name" value="Carboxypeptidase regulatory domain-like"/>
    <property type="match status" value="1"/>
</dbReference>
<dbReference type="OrthoDB" id="289014at2"/>
<comment type="caution">
    <text evidence="2">The sequence shown here is derived from an EMBL/GenBank/DDBJ whole genome shotgun (WGS) entry which is preliminary data.</text>
</comment>
<keyword evidence="1" id="KW-0732">Signal</keyword>